<organism evidence="9 10">
    <name type="scientific">Nocardiopsis suaedae</name>
    <dbReference type="NCBI Taxonomy" id="3018444"/>
    <lineage>
        <taxon>Bacteria</taxon>
        <taxon>Bacillati</taxon>
        <taxon>Actinomycetota</taxon>
        <taxon>Actinomycetes</taxon>
        <taxon>Streptosporangiales</taxon>
        <taxon>Nocardiopsidaceae</taxon>
        <taxon>Nocardiopsis</taxon>
    </lineage>
</organism>
<feature type="transmembrane region" description="Helical" evidence="7">
    <location>
        <begin position="43"/>
        <end position="64"/>
    </location>
</feature>
<feature type="transmembrane region" description="Helical" evidence="7">
    <location>
        <begin position="284"/>
        <end position="304"/>
    </location>
</feature>
<reference evidence="9" key="1">
    <citation type="submission" date="2023-01" db="EMBL/GenBank/DDBJ databases">
        <title>Draft genome sequence of Nocardiopsis sp. LSu2-4 isolated from halophytes.</title>
        <authorList>
            <person name="Duangmal K."/>
            <person name="Chantavorakit T."/>
        </authorList>
    </citation>
    <scope>NUCLEOTIDE SEQUENCE</scope>
    <source>
        <strain evidence="9">LSu2-4</strain>
    </source>
</reference>
<dbReference type="Gene3D" id="1.20.1250.20">
    <property type="entry name" value="MFS general substrate transporter like domains"/>
    <property type="match status" value="1"/>
</dbReference>
<feature type="transmembrane region" description="Helical" evidence="7">
    <location>
        <begin position="370"/>
        <end position="392"/>
    </location>
</feature>
<keyword evidence="4 7" id="KW-0812">Transmembrane</keyword>
<dbReference type="Proteomes" id="UP001165685">
    <property type="component" value="Unassembled WGS sequence"/>
</dbReference>
<dbReference type="InterPro" id="IPR010290">
    <property type="entry name" value="TM_effector"/>
</dbReference>
<feature type="transmembrane region" description="Helical" evidence="7">
    <location>
        <begin position="310"/>
        <end position="329"/>
    </location>
</feature>
<dbReference type="CDD" id="cd06173">
    <property type="entry name" value="MFS_MefA_like"/>
    <property type="match status" value="1"/>
</dbReference>
<proteinExistence type="predicted"/>
<keyword evidence="5 7" id="KW-1133">Transmembrane helix</keyword>
<feature type="transmembrane region" description="Helical" evidence="7">
    <location>
        <begin position="341"/>
        <end position="364"/>
    </location>
</feature>
<evidence type="ECO:0000313" key="9">
    <source>
        <dbReference type="EMBL" id="MDA2805863.1"/>
    </source>
</evidence>
<dbReference type="EMBL" id="JAQFWP010000026">
    <property type="protein sequence ID" value="MDA2805863.1"/>
    <property type="molecule type" value="Genomic_DNA"/>
</dbReference>
<dbReference type="PANTHER" id="PTHR23513">
    <property type="entry name" value="INTEGRAL MEMBRANE EFFLUX PROTEIN-RELATED"/>
    <property type="match status" value="1"/>
</dbReference>
<dbReference type="Pfam" id="PF05977">
    <property type="entry name" value="MFS_3"/>
    <property type="match status" value="1"/>
</dbReference>
<evidence type="ECO:0000256" key="3">
    <source>
        <dbReference type="ARBA" id="ARBA00022475"/>
    </source>
</evidence>
<evidence type="ECO:0000256" key="4">
    <source>
        <dbReference type="ARBA" id="ARBA00022692"/>
    </source>
</evidence>
<evidence type="ECO:0000256" key="6">
    <source>
        <dbReference type="ARBA" id="ARBA00023136"/>
    </source>
</evidence>
<accession>A0ABT4TMD5</accession>
<evidence type="ECO:0000256" key="2">
    <source>
        <dbReference type="ARBA" id="ARBA00022448"/>
    </source>
</evidence>
<evidence type="ECO:0000256" key="1">
    <source>
        <dbReference type="ARBA" id="ARBA00004651"/>
    </source>
</evidence>
<keyword evidence="2" id="KW-0813">Transport</keyword>
<sequence>MFRSLAIRNYRLFAAGQVVSNTGTWMQRIAQDWLVLQLSGGSGIALGVTTALQFLPMLLLGLWGGTIVDRAGKRRLLIATQAAMGVLALGLGVLATAGAAQVWHVYVFAVGLGLITVLDNPARQTFVVEMVGHRDLPNAIALNSASFQLGRVVGPAVAGLLIAAVGSGPVFLINAASFAAVLTGLWLMRPSELHTTEPAPRAKGQTREGLRYVAGRRDLVLLLAMTAFLQMFGSNVQNQIALMTNNVFTAGAAAFGVSAAALAVGALAGALLSARRERPRLRTVLIGAFAFGATEVAAALAPGYTSFTLALLPMGIAFLTFTATQNAFFQLSVDPQLRGRVMSMYMLVFLGMAPIGAPIVGVLADTFGPRVSLALGGVVTVVVTAVVGALLARRLKARVRLTRDRPFISVARDPVGA</sequence>
<feature type="transmembrane region" description="Helical" evidence="7">
    <location>
        <begin position="248"/>
        <end position="272"/>
    </location>
</feature>
<comment type="subcellular location">
    <subcellularLocation>
        <location evidence="1">Cell membrane</location>
        <topology evidence="1">Multi-pass membrane protein</topology>
    </subcellularLocation>
</comment>
<evidence type="ECO:0000259" key="8">
    <source>
        <dbReference type="PROSITE" id="PS50850"/>
    </source>
</evidence>
<gene>
    <name evidence="9" type="ORF">O4U47_15205</name>
</gene>
<feature type="domain" description="Major facilitator superfamily (MFS) profile" evidence="8">
    <location>
        <begin position="172"/>
        <end position="417"/>
    </location>
</feature>
<keyword evidence="6 7" id="KW-0472">Membrane</keyword>
<evidence type="ECO:0000256" key="5">
    <source>
        <dbReference type="ARBA" id="ARBA00022989"/>
    </source>
</evidence>
<comment type="caution">
    <text evidence="9">The sequence shown here is derived from an EMBL/GenBank/DDBJ whole genome shotgun (WGS) entry which is preliminary data.</text>
</comment>
<evidence type="ECO:0000256" key="7">
    <source>
        <dbReference type="SAM" id="Phobius"/>
    </source>
</evidence>
<dbReference type="RefSeq" id="WP_270678513.1">
    <property type="nucleotide sequence ID" value="NZ_JAQFWP010000026.1"/>
</dbReference>
<evidence type="ECO:0000313" key="10">
    <source>
        <dbReference type="Proteomes" id="UP001165685"/>
    </source>
</evidence>
<keyword evidence="10" id="KW-1185">Reference proteome</keyword>
<dbReference type="PROSITE" id="PS50850">
    <property type="entry name" value="MFS"/>
    <property type="match status" value="1"/>
</dbReference>
<dbReference type="InterPro" id="IPR036259">
    <property type="entry name" value="MFS_trans_sf"/>
</dbReference>
<dbReference type="InterPro" id="IPR020846">
    <property type="entry name" value="MFS_dom"/>
</dbReference>
<keyword evidence="3" id="KW-1003">Cell membrane</keyword>
<dbReference type="PANTHER" id="PTHR23513:SF11">
    <property type="entry name" value="STAPHYLOFERRIN A TRANSPORTER"/>
    <property type="match status" value="1"/>
</dbReference>
<protein>
    <submittedName>
        <fullName evidence="9">MFS transporter</fullName>
    </submittedName>
</protein>
<feature type="transmembrane region" description="Helical" evidence="7">
    <location>
        <begin position="219"/>
        <end position="236"/>
    </location>
</feature>
<dbReference type="SUPFAM" id="SSF103473">
    <property type="entry name" value="MFS general substrate transporter"/>
    <property type="match status" value="1"/>
</dbReference>
<name>A0ABT4TMD5_9ACTN</name>